<comment type="caution">
    <text evidence="1">The sequence shown here is derived from an EMBL/GenBank/DDBJ whole genome shotgun (WGS) entry which is preliminary data.</text>
</comment>
<proteinExistence type="predicted"/>
<dbReference type="EMBL" id="AFGY01000006">
    <property type="protein sequence ID" value="EGK39836.1"/>
    <property type="molecule type" value="Genomic_DNA"/>
</dbReference>
<dbReference type="Proteomes" id="UP000004520">
    <property type="component" value="Unassembled WGS sequence"/>
</dbReference>
<evidence type="ECO:0000313" key="1">
    <source>
        <dbReference type="EMBL" id="EGK39836.1"/>
    </source>
</evidence>
<gene>
    <name evidence="1" type="ORF">SFK227_0559</name>
</gene>
<organism evidence="1 2">
    <name type="scientific">Shigella flexneri K-227</name>
    <dbReference type="NCBI Taxonomy" id="766147"/>
    <lineage>
        <taxon>Bacteria</taxon>
        <taxon>Pseudomonadati</taxon>
        <taxon>Pseudomonadota</taxon>
        <taxon>Gammaproteobacteria</taxon>
        <taxon>Enterobacterales</taxon>
        <taxon>Enterobacteriaceae</taxon>
        <taxon>Shigella</taxon>
    </lineage>
</organism>
<reference evidence="1 2" key="1">
    <citation type="submission" date="2011-04" db="EMBL/GenBank/DDBJ databases">
        <authorList>
            <person name="Rasko D."/>
            <person name="Redman J."/>
            <person name="Daugherty S.C."/>
            <person name="Tallon L."/>
            <person name="Sadzewicz L."/>
            <person name="Jones K."/>
            <person name="Santana-Cruz I."/>
            <person name="Liu X."/>
        </authorList>
    </citation>
    <scope>NUCLEOTIDE SEQUENCE [LARGE SCALE GENOMIC DNA]</scope>
    <source>
        <strain evidence="1 2">K-227</strain>
    </source>
</reference>
<dbReference type="AlphaFoldDB" id="F5NR22"/>
<accession>F5NR22</accession>
<sequence>MRVEQNNFRDMFSVYLSGPPQTQHVFCVSPAARVAHAGLAGEEWLKTFLLQAFQYGDGGNVRISFTAGSMPVFTENTGNIVHQFFVCQRTVTAYLVRITKTTG</sequence>
<evidence type="ECO:0000313" key="2">
    <source>
        <dbReference type="Proteomes" id="UP000004520"/>
    </source>
</evidence>
<protein>
    <submittedName>
        <fullName evidence="1">Uncharacterized protein</fullName>
    </submittedName>
</protein>
<name>F5NR22_SHIFL</name>